<evidence type="ECO:0000256" key="1">
    <source>
        <dbReference type="SAM" id="MobiDB-lite"/>
    </source>
</evidence>
<feature type="transmembrane region" description="Helical" evidence="2">
    <location>
        <begin position="106"/>
        <end position="127"/>
    </location>
</feature>
<evidence type="ECO:0000313" key="4">
    <source>
        <dbReference type="Proteomes" id="UP001221142"/>
    </source>
</evidence>
<proteinExistence type="predicted"/>
<feature type="compositionally biased region" description="Gly residues" evidence="1">
    <location>
        <begin position="1"/>
        <end position="11"/>
    </location>
</feature>
<sequence length="133" mass="14223">MIISGGAGPAGDGKADTEPPRSPSPPPAYSTSASSNALNPGTLAVQQEPELPSAFRPPTPSSFPHPHPSMHSTGPTPFFSPQNQNNSYAYHDPRSPYSLALADRRAFVRFWAAFTWAVGVLLVLWLLDLVRVG</sequence>
<accession>A0AAD7C5U4</accession>
<feature type="region of interest" description="Disordered" evidence="1">
    <location>
        <begin position="1"/>
        <end position="90"/>
    </location>
</feature>
<keyword evidence="2" id="KW-0812">Transmembrane</keyword>
<keyword evidence="2" id="KW-1133">Transmembrane helix</keyword>
<dbReference type="EMBL" id="JARKIF010000005">
    <property type="protein sequence ID" value="KAJ7639367.1"/>
    <property type="molecule type" value="Genomic_DNA"/>
</dbReference>
<organism evidence="3 4">
    <name type="scientific">Roridomyces roridus</name>
    <dbReference type="NCBI Taxonomy" id="1738132"/>
    <lineage>
        <taxon>Eukaryota</taxon>
        <taxon>Fungi</taxon>
        <taxon>Dikarya</taxon>
        <taxon>Basidiomycota</taxon>
        <taxon>Agaricomycotina</taxon>
        <taxon>Agaricomycetes</taxon>
        <taxon>Agaricomycetidae</taxon>
        <taxon>Agaricales</taxon>
        <taxon>Marasmiineae</taxon>
        <taxon>Mycenaceae</taxon>
        <taxon>Roridomyces</taxon>
    </lineage>
</organism>
<reference evidence="3" key="1">
    <citation type="submission" date="2023-03" db="EMBL/GenBank/DDBJ databases">
        <title>Massive genome expansion in bonnet fungi (Mycena s.s.) driven by repeated elements and novel gene families across ecological guilds.</title>
        <authorList>
            <consortium name="Lawrence Berkeley National Laboratory"/>
            <person name="Harder C.B."/>
            <person name="Miyauchi S."/>
            <person name="Viragh M."/>
            <person name="Kuo A."/>
            <person name="Thoen E."/>
            <person name="Andreopoulos B."/>
            <person name="Lu D."/>
            <person name="Skrede I."/>
            <person name="Drula E."/>
            <person name="Henrissat B."/>
            <person name="Morin E."/>
            <person name="Kohler A."/>
            <person name="Barry K."/>
            <person name="LaButti K."/>
            <person name="Morin E."/>
            <person name="Salamov A."/>
            <person name="Lipzen A."/>
            <person name="Mereny Z."/>
            <person name="Hegedus B."/>
            <person name="Baldrian P."/>
            <person name="Stursova M."/>
            <person name="Weitz H."/>
            <person name="Taylor A."/>
            <person name="Grigoriev I.V."/>
            <person name="Nagy L.G."/>
            <person name="Martin F."/>
            <person name="Kauserud H."/>
        </authorList>
    </citation>
    <scope>NUCLEOTIDE SEQUENCE</scope>
    <source>
        <strain evidence="3">9284</strain>
    </source>
</reference>
<evidence type="ECO:0000313" key="3">
    <source>
        <dbReference type="EMBL" id="KAJ7639367.1"/>
    </source>
</evidence>
<feature type="compositionally biased region" description="Pro residues" evidence="1">
    <location>
        <begin position="55"/>
        <end position="67"/>
    </location>
</feature>
<dbReference type="AlphaFoldDB" id="A0AAD7C5U4"/>
<protein>
    <submittedName>
        <fullName evidence="3">Uncharacterized protein</fullName>
    </submittedName>
</protein>
<comment type="caution">
    <text evidence="3">The sequence shown here is derived from an EMBL/GenBank/DDBJ whole genome shotgun (WGS) entry which is preliminary data.</text>
</comment>
<keyword evidence="4" id="KW-1185">Reference proteome</keyword>
<name>A0AAD7C5U4_9AGAR</name>
<keyword evidence="2" id="KW-0472">Membrane</keyword>
<dbReference type="Proteomes" id="UP001221142">
    <property type="component" value="Unassembled WGS sequence"/>
</dbReference>
<gene>
    <name evidence="3" type="ORF">FB45DRAFT_425516</name>
</gene>
<evidence type="ECO:0000256" key="2">
    <source>
        <dbReference type="SAM" id="Phobius"/>
    </source>
</evidence>
<feature type="compositionally biased region" description="Polar residues" evidence="1">
    <location>
        <begin position="73"/>
        <end position="88"/>
    </location>
</feature>